<evidence type="ECO:0000313" key="6">
    <source>
        <dbReference type="EMBL" id="KAH9826895.1"/>
    </source>
</evidence>
<evidence type="ECO:0000256" key="2">
    <source>
        <dbReference type="ARBA" id="ARBA00022723"/>
    </source>
</evidence>
<feature type="compositionally biased region" description="Basic and acidic residues" evidence="4">
    <location>
        <begin position="452"/>
        <end position="484"/>
    </location>
</feature>
<dbReference type="InterPro" id="IPR002931">
    <property type="entry name" value="Transglutaminase-like"/>
</dbReference>
<dbReference type="EMBL" id="RIBY02001945">
    <property type="protein sequence ID" value="KAH9826895.1"/>
    <property type="molecule type" value="Genomic_DNA"/>
</dbReference>
<feature type="domain" description="Transglutaminase-like" evidence="5">
    <location>
        <begin position="268"/>
        <end position="323"/>
    </location>
</feature>
<evidence type="ECO:0000256" key="3">
    <source>
        <dbReference type="ARBA" id="ARBA00022833"/>
    </source>
</evidence>
<dbReference type="Pfam" id="PF01841">
    <property type="entry name" value="Transglut_core"/>
    <property type="match status" value="1"/>
</dbReference>
<dbReference type="OrthoDB" id="409136at2759"/>
<dbReference type="PANTHER" id="PTHR12143:SF19">
    <property type="entry name" value="PEPTIDE-N(4)-(N-ACETYL-BETA-GLUCOSAMINYL)ASPARAGINE AMIDASE"/>
    <property type="match status" value="1"/>
</dbReference>
<dbReference type="FunFam" id="2.20.25.10:FF:000011">
    <property type="entry name" value="peptide-N(4)-(N-acetyl-beta- glucosaminyl)asparagine amidase"/>
    <property type="match status" value="1"/>
</dbReference>
<feature type="region of interest" description="Disordered" evidence="4">
    <location>
        <begin position="445"/>
        <end position="498"/>
    </location>
</feature>
<dbReference type="Gene3D" id="2.20.25.10">
    <property type="match status" value="1"/>
</dbReference>
<dbReference type="Gene3D" id="3.10.620.30">
    <property type="match status" value="1"/>
</dbReference>
<dbReference type="Proteomes" id="UP001138500">
    <property type="component" value="Unassembled WGS sequence"/>
</dbReference>
<evidence type="ECO:0000259" key="5">
    <source>
        <dbReference type="SMART" id="SM00460"/>
    </source>
</evidence>
<keyword evidence="2" id="KW-0479">Metal-binding</keyword>
<comment type="similarity">
    <text evidence="1">Belongs to the transglutaminase-like superfamily. PNGase family.</text>
</comment>
<dbReference type="GO" id="GO:0005634">
    <property type="term" value="C:nucleus"/>
    <property type="evidence" value="ECO:0007669"/>
    <property type="project" value="TreeGrafter"/>
</dbReference>
<organism evidence="6 7">
    <name type="scientific">Teratosphaeria destructans</name>
    <dbReference type="NCBI Taxonomy" id="418781"/>
    <lineage>
        <taxon>Eukaryota</taxon>
        <taxon>Fungi</taxon>
        <taxon>Dikarya</taxon>
        <taxon>Ascomycota</taxon>
        <taxon>Pezizomycotina</taxon>
        <taxon>Dothideomycetes</taxon>
        <taxon>Dothideomycetidae</taxon>
        <taxon>Mycosphaerellales</taxon>
        <taxon>Teratosphaeriaceae</taxon>
        <taxon>Teratosphaeria</taxon>
    </lineage>
</organism>
<accession>A0A9W7SQL0</accession>
<dbReference type="InterPro" id="IPR050883">
    <property type="entry name" value="PNGase"/>
</dbReference>
<keyword evidence="3" id="KW-0862">Zinc</keyword>
<dbReference type="GO" id="GO:0046872">
    <property type="term" value="F:metal ion binding"/>
    <property type="evidence" value="ECO:0007669"/>
    <property type="project" value="UniProtKB-KW"/>
</dbReference>
<dbReference type="GO" id="GO:0006516">
    <property type="term" value="P:glycoprotein catabolic process"/>
    <property type="evidence" value="ECO:0007669"/>
    <property type="project" value="TreeGrafter"/>
</dbReference>
<evidence type="ECO:0000256" key="1">
    <source>
        <dbReference type="ARBA" id="ARBA00009390"/>
    </source>
</evidence>
<evidence type="ECO:0000256" key="4">
    <source>
        <dbReference type="SAM" id="MobiDB-lite"/>
    </source>
</evidence>
<dbReference type="InterPro" id="IPR038765">
    <property type="entry name" value="Papain-like_cys_pep_sf"/>
</dbReference>
<name>A0A9W7SQL0_9PEZI</name>
<dbReference type="GO" id="GO:0005829">
    <property type="term" value="C:cytosol"/>
    <property type="evidence" value="ECO:0007669"/>
    <property type="project" value="TreeGrafter"/>
</dbReference>
<dbReference type="GO" id="GO:0000224">
    <property type="term" value="F:peptide-N4-(N-acetyl-beta-glucosaminyl)asparagine amidase activity"/>
    <property type="evidence" value="ECO:0007669"/>
    <property type="project" value="TreeGrafter"/>
</dbReference>
<dbReference type="AlphaFoldDB" id="A0A9W7SQL0"/>
<proteinExistence type="inferred from homology"/>
<feature type="compositionally biased region" description="Polar residues" evidence="4">
    <location>
        <begin position="27"/>
        <end position="38"/>
    </location>
</feature>
<gene>
    <name evidence="6" type="ORF">Tdes44962_MAKER03282</name>
</gene>
<feature type="compositionally biased region" description="Pro residues" evidence="4">
    <location>
        <begin position="90"/>
        <end position="106"/>
    </location>
</feature>
<dbReference type="SMART" id="SM00460">
    <property type="entry name" value="TGc"/>
    <property type="match status" value="1"/>
</dbReference>
<sequence>MADRTGVPRRKPVPQSNDLSPSWAADLTQQFRRTLSTKRMNELSKRPGALRRGSSRLPTDYFVERAPPPALPERHGYDASTQTRPQPSRQAPPAPGARPPADPSSQPPSYASLRNLPTVPTAPTDPKHLRFRSMLHSLSNTPCKWENPGLLDEALGAVPLQRIYDEAQEEADLFAAEAASMGPNIKPAWGYQDCVVRALMKWFKRDFFEWVNNPLCSICRTRTVACGMAAPLPDESARGASRVELYQCANQHCLSYERFPRYNDAFVLLQTRRGRCGEWVNCFSMLCRAVGSRVRWVWNAEDHVWTEVYSVHRKRWVHIDPCEGAWDAPLLYSQGISCLHPQCLAARANRSVGWRKKMSYCIAFSADGCADVTRRYVRNPTEHGAPRNRCPEGVLTHILRGLTDMRRRDMDKKERFRLNADDMREDAELRKNIIEALAFNISRILPGGDNSKGAREGRPDAEAQKAAEGRQTGDAEWVRARGEAGRNNPTGPRDQRQQ</sequence>
<feature type="region of interest" description="Disordered" evidence="4">
    <location>
        <begin position="1"/>
        <end position="127"/>
    </location>
</feature>
<reference evidence="6 7" key="2">
    <citation type="journal article" date="2021" name="Curr. Genet.">
        <title>Genetic response to nitrogen starvation in the aggressive Eucalyptus foliar pathogen Teratosphaeria destructans.</title>
        <authorList>
            <person name="Havenga M."/>
            <person name="Wingfield B.D."/>
            <person name="Wingfield M.J."/>
            <person name="Dreyer L.L."/>
            <person name="Roets F."/>
            <person name="Aylward J."/>
        </authorList>
    </citation>
    <scope>NUCLEOTIDE SEQUENCE [LARGE SCALE GENOMIC DNA]</scope>
    <source>
        <strain evidence="6">CMW44962</strain>
    </source>
</reference>
<comment type="caution">
    <text evidence="6">The sequence shown here is derived from an EMBL/GenBank/DDBJ whole genome shotgun (WGS) entry which is preliminary data.</text>
</comment>
<protein>
    <submittedName>
        <fullName evidence="6">Protein PNG1-like</fullName>
    </submittedName>
</protein>
<dbReference type="SUPFAM" id="SSF54001">
    <property type="entry name" value="Cysteine proteinases"/>
    <property type="match status" value="1"/>
</dbReference>
<keyword evidence="7" id="KW-1185">Reference proteome</keyword>
<reference evidence="6 7" key="1">
    <citation type="journal article" date="2018" name="IMA Fungus">
        <title>IMA Genome-F 10: Nine draft genome sequences of Claviceps purpurea s.lat., including C. arundinis, C. humidiphila, and C. cf. spartinae, pseudomolecules for the pitch canker pathogen Fusarium circinatum, draft genome of Davidsoniella eucalypti, Grosmannia galeiformis, Quambalaria eucalypti, and Teratosphaeria destructans.</title>
        <authorList>
            <person name="Wingfield B.D."/>
            <person name="Liu M."/>
            <person name="Nguyen H.D."/>
            <person name="Lane F.A."/>
            <person name="Morgan S.W."/>
            <person name="De Vos L."/>
            <person name="Wilken P.M."/>
            <person name="Duong T.A."/>
            <person name="Aylward J."/>
            <person name="Coetzee M.P."/>
            <person name="Dadej K."/>
            <person name="De Beer Z.W."/>
            <person name="Findlay W."/>
            <person name="Havenga M."/>
            <person name="Kolarik M."/>
            <person name="Menzies J.G."/>
            <person name="Naidoo K."/>
            <person name="Pochopski O."/>
            <person name="Shoukouhi P."/>
            <person name="Santana Q.C."/>
            <person name="Seifert K.A."/>
            <person name="Soal N."/>
            <person name="Steenkamp E.T."/>
            <person name="Tatham C.T."/>
            <person name="van der Nest M.A."/>
            <person name="Wingfield M.J."/>
        </authorList>
    </citation>
    <scope>NUCLEOTIDE SEQUENCE [LARGE SCALE GENOMIC DNA]</scope>
    <source>
        <strain evidence="6">CMW44962</strain>
    </source>
</reference>
<dbReference type="PANTHER" id="PTHR12143">
    <property type="entry name" value="PEPTIDE N-GLYCANASE PNGASE -RELATED"/>
    <property type="match status" value="1"/>
</dbReference>
<evidence type="ECO:0000313" key="7">
    <source>
        <dbReference type="Proteomes" id="UP001138500"/>
    </source>
</evidence>